<organism evidence="1 2">
    <name type="scientific">Glossina austeni</name>
    <name type="common">Savannah tsetse fly</name>
    <dbReference type="NCBI Taxonomy" id="7395"/>
    <lineage>
        <taxon>Eukaryota</taxon>
        <taxon>Metazoa</taxon>
        <taxon>Ecdysozoa</taxon>
        <taxon>Arthropoda</taxon>
        <taxon>Hexapoda</taxon>
        <taxon>Insecta</taxon>
        <taxon>Pterygota</taxon>
        <taxon>Neoptera</taxon>
        <taxon>Endopterygota</taxon>
        <taxon>Diptera</taxon>
        <taxon>Brachycera</taxon>
        <taxon>Muscomorpha</taxon>
        <taxon>Hippoboscoidea</taxon>
        <taxon>Glossinidae</taxon>
        <taxon>Glossina</taxon>
    </lineage>
</organism>
<proteinExistence type="predicted"/>
<evidence type="ECO:0000313" key="1">
    <source>
        <dbReference type="EnsemblMetazoa" id="GAUT032744-PA"/>
    </source>
</evidence>
<dbReference type="EnsemblMetazoa" id="GAUT032744-RA">
    <property type="protein sequence ID" value="GAUT032744-PA"/>
    <property type="gene ID" value="GAUT032744"/>
</dbReference>
<accession>A0A1A9VCB6</accession>
<dbReference type="AlphaFoldDB" id="A0A1A9VCB6"/>
<keyword evidence="2" id="KW-1185">Reference proteome</keyword>
<dbReference type="Proteomes" id="UP000078200">
    <property type="component" value="Unassembled WGS sequence"/>
</dbReference>
<sequence>MSTLKKLMKIPRSRLPAANFCIVFLTRNTETRATGFRRQHSFISFDISSKSYARAQNVENQLKAKNYRIFDLNLQDLNSNDLANIDMATMGPKIANNNFSKLLRSSFKRVISAEKV</sequence>
<reference evidence="1" key="1">
    <citation type="submission" date="2020-05" db="UniProtKB">
        <authorList>
            <consortium name="EnsemblMetazoa"/>
        </authorList>
    </citation>
    <scope>IDENTIFICATION</scope>
    <source>
        <strain evidence="1">TTRI</strain>
    </source>
</reference>
<name>A0A1A9VCB6_GLOAU</name>
<dbReference type="VEuPathDB" id="VectorBase:GAUT032744"/>
<protein>
    <submittedName>
        <fullName evidence="1">Uncharacterized protein</fullName>
    </submittedName>
</protein>
<evidence type="ECO:0000313" key="2">
    <source>
        <dbReference type="Proteomes" id="UP000078200"/>
    </source>
</evidence>